<dbReference type="GO" id="GO:0045661">
    <property type="term" value="P:regulation of myoblast differentiation"/>
    <property type="evidence" value="ECO:0007669"/>
    <property type="project" value="TreeGrafter"/>
</dbReference>
<organism evidence="6 7">
    <name type="scientific">Polyplax serrata</name>
    <name type="common">Common mouse louse</name>
    <dbReference type="NCBI Taxonomy" id="468196"/>
    <lineage>
        <taxon>Eukaryota</taxon>
        <taxon>Metazoa</taxon>
        <taxon>Ecdysozoa</taxon>
        <taxon>Arthropoda</taxon>
        <taxon>Hexapoda</taxon>
        <taxon>Insecta</taxon>
        <taxon>Pterygota</taxon>
        <taxon>Neoptera</taxon>
        <taxon>Paraneoptera</taxon>
        <taxon>Psocodea</taxon>
        <taxon>Troctomorpha</taxon>
        <taxon>Phthiraptera</taxon>
        <taxon>Anoplura</taxon>
        <taxon>Polyplacidae</taxon>
        <taxon>Polyplax</taxon>
    </lineage>
</organism>
<evidence type="ECO:0000256" key="1">
    <source>
        <dbReference type="ARBA" id="ARBA00004370"/>
    </source>
</evidence>
<dbReference type="InterPro" id="IPR001107">
    <property type="entry name" value="Band_7"/>
</dbReference>
<dbReference type="SUPFAM" id="SSF117892">
    <property type="entry name" value="Band 7/SPFH domain"/>
    <property type="match status" value="1"/>
</dbReference>
<dbReference type="AlphaFoldDB" id="A0AAN8S6Z4"/>
<dbReference type="SMART" id="SM00244">
    <property type="entry name" value="PHB"/>
    <property type="match status" value="1"/>
</dbReference>
<keyword evidence="3" id="KW-0472">Membrane</keyword>
<comment type="caution">
    <text evidence="6">The sequence shown here is derived from an EMBL/GenBank/DDBJ whole genome shotgun (WGS) entry which is preliminary data.</text>
</comment>
<evidence type="ECO:0000259" key="5">
    <source>
        <dbReference type="SMART" id="SM00244"/>
    </source>
</evidence>
<dbReference type="Pfam" id="PF01145">
    <property type="entry name" value="Band_7"/>
    <property type="match status" value="1"/>
</dbReference>
<evidence type="ECO:0000313" key="6">
    <source>
        <dbReference type="EMBL" id="KAK6632491.1"/>
    </source>
</evidence>
<protein>
    <recommendedName>
        <fullName evidence="5">Band 7 domain-containing protein</fullName>
    </recommendedName>
</protein>
<evidence type="ECO:0000256" key="4">
    <source>
        <dbReference type="RuleBase" id="RU366054"/>
    </source>
</evidence>
<evidence type="ECO:0000256" key="3">
    <source>
        <dbReference type="ARBA" id="ARBA00023136"/>
    </source>
</evidence>
<accession>A0AAN8S6Z4</accession>
<dbReference type="GO" id="GO:0002020">
    <property type="term" value="F:protease binding"/>
    <property type="evidence" value="ECO:0007669"/>
    <property type="project" value="TreeGrafter"/>
</dbReference>
<reference evidence="6 7" key="1">
    <citation type="submission" date="2023-10" db="EMBL/GenBank/DDBJ databases">
        <title>Genomes of two closely related lineages of the louse Polyplax serrata with different host specificities.</title>
        <authorList>
            <person name="Martinu J."/>
            <person name="Tarabai H."/>
            <person name="Stefka J."/>
            <person name="Hypsa V."/>
        </authorList>
    </citation>
    <scope>NUCLEOTIDE SEQUENCE [LARGE SCALE GENOMIC DNA]</scope>
    <source>
        <strain evidence="6">HR10_N</strain>
    </source>
</reference>
<gene>
    <name evidence="6" type="ORF">RUM43_013258</name>
</gene>
<evidence type="ECO:0000256" key="2">
    <source>
        <dbReference type="ARBA" id="ARBA00007161"/>
    </source>
</evidence>
<dbReference type="EMBL" id="JAWJWE010000007">
    <property type="protein sequence ID" value="KAK6632491.1"/>
    <property type="molecule type" value="Genomic_DNA"/>
</dbReference>
<dbReference type="CDD" id="cd03399">
    <property type="entry name" value="SPFH_flotillin"/>
    <property type="match status" value="1"/>
</dbReference>
<dbReference type="GO" id="GO:0016600">
    <property type="term" value="C:flotillin complex"/>
    <property type="evidence" value="ECO:0007669"/>
    <property type="project" value="TreeGrafter"/>
</dbReference>
<name>A0AAN8S6Z4_POLSC</name>
<dbReference type="Proteomes" id="UP001372834">
    <property type="component" value="Unassembled WGS sequence"/>
</dbReference>
<dbReference type="InterPro" id="IPR027705">
    <property type="entry name" value="Flotillin_fam"/>
</dbReference>
<dbReference type="Gene3D" id="3.30.479.30">
    <property type="entry name" value="Band 7 domain"/>
    <property type="match status" value="1"/>
</dbReference>
<evidence type="ECO:0000313" key="7">
    <source>
        <dbReference type="Proteomes" id="UP001372834"/>
    </source>
</evidence>
<dbReference type="PANTHER" id="PTHR13806:SF46">
    <property type="entry name" value="FLOTILLIN-1-RELATED"/>
    <property type="match status" value="1"/>
</dbReference>
<sequence length="443" mass="48997">MGQVHVTNPRYVLVVSGGCCSPKKKSFVVGGWAFVCPCISNVQKISLELMTLQPYCEDVETALGVPLTVTATAQCKIIKDKELLKIACEQFLGYDINEIEFAVRSTLEGHLRSILGTLTVEEVYRDRDKFASLVREVAAPDVGRMGIEIISFTIRDISDKVGYLNALGKAQTAIVKRDANIGVAIANRDAGMKEAEAEREAKDFKYTTDAKIGENVNAYKVRVSGFEKEVQTVEAEVALAYELQSSILAQEIKEADIGVRIMERKKLTEIERHEVSRKEVELKGSIRLPAEAEAYHLRLLSEAAKSKKLGEAVGEAERIKLIGSAEAFQVRRIGEAEAVGMTLKAHAFQKFNGAAKLDLIFKYLPQIASEIAVPLSKINEILYLGQSDDVLDGMNRFLGKVPPSLRTIVSVDILNVLRSRLNEEHNPEAYTDDKWKLLAPQNA</sequence>
<dbReference type="GO" id="GO:0031410">
    <property type="term" value="C:cytoplasmic vesicle"/>
    <property type="evidence" value="ECO:0007669"/>
    <property type="project" value="TreeGrafter"/>
</dbReference>
<dbReference type="InterPro" id="IPR036013">
    <property type="entry name" value="Band_7/SPFH_dom_sf"/>
</dbReference>
<dbReference type="GO" id="GO:0072659">
    <property type="term" value="P:protein localization to plasma membrane"/>
    <property type="evidence" value="ECO:0007669"/>
    <property type="project" value="TreeGrafter"/>
</dbReference>
<feature type="domain" description="Band 7" evidence="5">
    <location>
        <begin position="1"/>
        <end position="171"/>
    </location>
</feature>
<comment type="subcellular location">
    <subcellularLocation>
        <location evidence="1">Membrane</location>
    </subcellularLocation>
</comment>
<proteinExistence type="inferred from homology"/>
<comment type="similarity">
    <text evidence="2 4">Belongs to the band 7/mec-2 family. Flotillin subfamily.</text>
</comment>
<dbReference type="PANTHER" id="PTHR13806">
    <property type="entry name" value="FLOTILLIN-RELATED"/>
    <property type="match status" value="1"/>
</dbReference>